<dbReference type="AlphaFoldDB" id="A0A1F8AEP9"/>
<comment type="caution">
    <text evidence="4">The sequence shown here is derived from an EMBL/GenBank/DDBJ whole genome shotgun (WGS) entry which is preliminary data.</text>
</comment>
<dbReference type="GO" id="GO:0016491">
    <property type="term" value="F:oxidoreductase activity"/>
    <property type="evidence" value="ECO:0007669"/>
    <property type="project" value="UniProtKB-KW"/>
</dbReference>
<dbReference type="SUPFAM" id="SSF51735">
    <property type="entry name" value="NAD(P)-binding Rossmann-fold domains"/>
    <property type="match status" value="1"/>
</dbReference>
<evidence type="ECO:0000256" key="2">
    <source>
        <dbReference type="ARBA" id="ARBA00023002"/>
    </source>
</evidence>
<gene>
    <name evidence="4" type="ORF">ABOM_001183</name>
</gene>
<dbReference type="EMBL" id="LYCR01000004">
    <property type="protein sequence ID" value="OGM50172.1"/>
    <property type="molecule type" value="Genomic_DNA"/>
</dbReference>
<dbReference type="InterPro" id="IPR036291">
    <property type="entry name" value="NAD(P)-bd_dom_sf"/>
</dbReference>
<reference evidence="4 5" key="1">
    <citation type="journal article" date="2016" name="Genome Biol. Evol.">
        <title>Draft genome sequence of an aflatoxigenic Aspergillus species, A. bombycis.</title>
        <authorList>
            <person name="Moore G.G."/>
            <person name="Mack B.M."/>
            <person name="Beltz S.B."/>
            <person name="Gilbert M.K."/>
        </authorList>
    </citation>
    <scope>NUCLEOTIDE SEQUENCE [LARGE SCALE GENOMIC DNA]</scope>
    <source>
        <strain evidence="5">NRRL 26010</strain>
    </source>
</reference>
<dbReference type="InterPro" id="IPR002347">
    <property type="entry name" value="SDR_fam"/>
</dbReference>
<dbReference type="Proteomes" id="UP000179179">
    <property type="component" value="Unassembled WGS sequence"/>
</dbReference>
<dbReference type="PANTHER" id="PTHR43976">
    <property type="entry name" value="SHORT CHAIN DEHYDROGENASE"/>
    <property type="match status" value="1"/>
</dbReference>
<name>A0A1F8AEP9_9EURO</name>
<dbReference type="PANTHER" id="PTHR43976:SF16">
    <property type="entry name" value="SHORT-CHAIN DEHYDROGENASE_REDUCTASE FAMILY PROTEIN"/>
    <property type="match status" value="1"/>
</dbReference>
<evidence type="ECO:0000313" key="5">
    <source>
        <dbReference type="Proteomes" id="UP000179179"/>
    </source>
</evidence>
<keyword evidence="2" id="KW-0560">Oxidoreductase</keyword>
<feature type="region of interest" description="Disordered" evidence="3">
    <location>
        <begin position="278"/>
        <end position="297"/>
    </location>
</feature>
<evidence type="ECO:0000256" key="3">
    <source>
        <dbReference type="SAM" id="MobiDB-lite"/>
    </source>
</evidence>
<sequence length="397" mass="43507">MSDNPPFPESPRPQFPAHNEPRVWVITAGDSPIGISVTRQILTHGDYALVGLAHSSLERDDCRRDEFETFLAEIESHSHEGWRQRFKSVPFDISYKEEWSELTFIVQDDRRMSSTCADAVTTFGKIDILLCCTSQTLVGTVEEFGASQQTLNMVRDQFEINYFGPLSIIKAALPHMRKRKTGHIMILSGITAHIGTPGLGMYCAAGWALEGFCDSLAYEIAPFNLKLTIIQCSIEIGILTNLVTSVPPIVPAYSPASNQAPLFRGMLNRLVPRLPNTHTETNGTQETGHITSVENGPFSRPEVTSMYPPLSSAHMEVLVAETVYAITAIGGHENPPSRHIVGQEGVASVKEKLKTVSEELEDFIQSSYAVDYAAGGDHKRASKDEPIFGMGTGNGGV</sequence>
<dbReference type="Pfam" id="PF00106">
    <property type="entry name" value="adh_short"/>
    <property type="match status" value="1"/>
</dbReference>
<protein>
    <submittedName>
        <fullName evidence="4">Short-chain dehydrogenase</fullName>
    </submittedName>
</protein>
<comment type="similarity">
    <text evidence="1">Belongs to the short-chain dehydrogenases/reductases (SDR) family.</text>
</comment>
<dbReference type="RefSeq" id="XP_022393889.1">
    <property type="nucleotide sequence ID" value="XM_022528313.1"/>
</dbReference>
<proteinExistence type="inferred from homology"/>
<dbReference type="OrthoDB" id="1933717at2759"/>
<evidence type="ECO:0000256" key="1">
    <source>
        <dbReference type="ARBA" id="ARBA00006484"/>
    </source>
</evidence>
<accession>A0A1F8AEP9</accession>
<dbReference type="GeneID" id="34444573"/>
<organism evidence="4 5">
    <name type="scientific">Aspergillus bombycis</name>
    <dbReference type="NCBI Taxonomy" id="109264"/>
    <lineage>
        <taxon>Eukaryota</taxon>
        <taxon>Fungi</taxon>
        <taxon>Dikarya</taxon>
        <taxon>Ascomycota</taxon>
        <taxon>Pezizomycotina</taxon>
        <taxon>Eurotiomycetes</taxon>
        <taxon>Eurotiomycetidae</taxon>
        <taxon>Eurotiales</taxon>
        <taxon>Aspergillaceae</taxon>
        <taxon>Aspergillus</taxon>
    </lineage>
</organism>
<dbReference type="Gene3D" id="3.40.50.720">
    <property type="entry name" value="NAD(P)-binding Rossmann-like Domain"/>
    <property type="match status" value="1"/>
</dbReference>
<dbReference type="PRINTS" id="PR00081">
    <property type="entry name" value="GDHRDH"/>
</dbReference>
<evidence type="ECO:0000313" key="4">
    <source>
        <dbReference type="EMBL" id="OGM50172.1"/>
    </source>
</evidence>
<feature type="compositionally biased region" description="Polar residues" evidence="3">
    <location>
        <begin position="278"/>
        <end position="294"/>
    </location>
</feature>
<dbReference type="STRING" id="109264.A0A1F8AEP9"/>
<keyword evidence="5" id="KW-1185">Reference proteome</keyword>
<dbReference type="InterPro" id="IPR051911">
    <property type="entry name" value="SDR_oxidoreductase"/>
</dbReference>